<dbReference type="PANTHER" id="PTHR13466:SF19">
    <property type="entry name" value="NUCLEUS-VACUOLE JUNCTION PROTEIN 2"/>
    <property type="match status" value="1"/>
</dbReference>
<dbReference type="CDD" id="cd21675">
    <property type="entry name" value="SMP_TEX2"/>
    <property type="match status" value="1"/>
</dbReference>
<keyword evidence="6" id="KW-0445">Lipid transport</keyword>
<evidence type="ECO:0000313" key="13">
    <source>
        <dbReference type="Proteomes" id="UP001166286"/>
    </source>
</evidence>
<feature type="region of interest" description="Disordered" evidence="9">
    <location>
        <begin position="481"/>
        <end position="720"/>
    </location>
</feature>
<keyword evidence="4" id="KW-0256">Endoplasmic reticulum</keyword>
<feature type="region of interest" description="Disordered" evidence="9">
    <location>
        <begin position="738"/>
        <end position="926"/>
    </location>
</feature>
<evidence type="ECO:0000256" key="6">
    <source>
        <dbReference type="ARBA" id="ARBA00023055"/>
    </source>
</evidence>
<dbReference type="GO" id="GO:0005789">
    <property type="term" value="C:endoplasmic reticulum membrane"/>
    <property type="evidence" value="ECO:0007669"/>
    <property type="project" value="UniProtKB-SubCell"/>
</dbReference>
<evidence type="ECO:0000256" key="9">
    <source>
        <dbReference type="SAM" id="MobiDB-lite"/>
    </source>
</evidence>
<organism evidence="12 13">
    <name type="scientific">Cladonia borealis</name>
    <dbReference type="NCBI Taxonomy" id="184061"/>
    <lineage>
        <taxon>Eukaryota</taxon>
        <taxon>Fungi</taxon>
        <taxon>Dikarya</taxon>
        <taxon>Ascomycota</taxon>
        <taxon>Pezizomycotina</taxon>
        <taxon>Lecanoromycetes</taxon>
        <taxon>OSLEUM clade</taxon>
        <taxon>Lecanoromycetidae</taxon>
        <taxon>Lecanorales</taxon>
        <taxon>Lecanorineae</taxon>
        <taxon>Cladoniaceae</taxon>
        <taxon>Cladonia</taxon>
    </lineage>
</organism>
<feature type="domain" description="SMP-LTD" evidence="11">
    <location>
        <begin position="276"/>
        <end position="469"/>
    </location>
</feature>
<evidence type="ECO:0000256" key="1">
    <source>
        <dbReference type="ARBA" id="ARBA00004586"/>
    </source>
</evidence>
<proteinExistence type="predicted"/>
<evidence type="ECO:0000256" key="3">
    <source>
        <dbReference type="ARBA" id="ARBA00022692"/>
    </source>
</evidence>
<dbReference type="EMBL" id="JAFEKC020000017">
    <property type="protein sequence ID" value="KAK0509873.1"/>
    <property type="molecule type" value="Genomic_DNA"/>
</dbReference>
<feature type="compositionally biased region" description="Low complexity" evidence="9">
    <location>
        <begin position="679"/>
        <end position="691"/>
    </location>
</feature>
<dbReference type="GO" id="GO:0008289">
    <property type="term" value="F:lipid binding"/>
    <property type="evidence" value="ECO:0007669"/>
    <property type="project" value="UniProtKB-KW"/>
</dbReference>
<evidence type="ECO:0000256" key="2">
    <source>
        <dbReference type="ARBA" id="ARBA00022448"/>
    </source>
</evidence>
<name>A0AA39QY56_9LECA</name>
<keyword evidence="2" id="KW-0813">Transport</keyword>
<dbReference type="PROSITE" id="PS51847">
    <property type="entry name" value="SMP"/>
    <property type="match status" value="1"/>
</dbReference>
<dbReference type="PANTHER" id="PTHR13466">
    <property type="entry name" value="TEX2 PROTEIN-RELATED"/>
    <property type="match status" value="1"/>
</dbReference>
<evidence type="ECO:0000256" key="10">
    <source>
        <dbReference type="SAM" id="Phobius"/>
    </source>
</evidence>
<feature type="region of interest" description="Disordered" evidence="9">
    <location>
        <begin position="39"/>
        <end position="58"/>
    </location>
</feature>
<sequence>MGISITFIGTYLLGGLTFLPAVVVLVLLHAYFTFPVRPPPSASPDTSSDALRDPHDDGKNILSYASTSELAEKFHRRHEPDVAAGYFAVCREYVPGGINGKPPERTTPAGAVVATESPSVYQSMYRSIFDRKQGPSLDPAKSNGKTAKRARNVFFVVLRHKHLMLYEDSEQMEVKYVISLEHHDVSIYGGGDTIPEGELWIKKNAIRLARKPGFEDPTSTPKPFFLFSDNCSDKEDFYFALLQNQEVTPDAPDNPPRPQHYETEHIIGLVQRLHSSEEHLQTRWINGLVGRLFLALYKTQVLEDFIRKKITKKIARAKKPAFLSGIVLQKIDMGDSAPYLTNPKLKDLTIDGDCCAEADFKYNGNFRLEVAATAKLDLGSRFKVREVNLVLAVVVKKLNGHALVKFKPPPSNRVWISFETMPDMELSIEPIVSSRQITYSMVLRAIESRIREVMAETIVLPHWDDSPFTDTTAQKFRGGIWADPASNENLPTSHTKIPDEAPEDEVGAEADTASPARGSPQIKAERSMSIPVESDVAPLNPNTELASSSTPTLVDSTKDASSTSVQKPSEPPKALRSRSFASAANPLVSMDNANVESIQPEKKRKQQKDATSAMMAISNRSGPASPSEPPDGQAPTQATLWEGSKKTSSSSSSVSDYSEPADQNVTQSTRSDSSGQMFLPRTPTSLSSRSTKSAFSNETSQPRPLQASNRSSTASEKRQSIAAIGAATAAAKNWGWGVINKHVNQKQPPSPNPDRAGTPQHPIGRGRPLPPPGQPLPLPEGFRGKAVPPATPKRKPVGSPDLSQRKQDKVKSRPVLPPPLPARKRQGSVPLDNASDEGMLVVEAPPEDETSSPIDDDPDEQPGDLGTVGVGGEEAPSTSASDVISPADRVSTPESDSAQREHSDEESVQEEEARSKRVWLGAEEHS</sequence>
<feature type="compositionally biased region" description="Acidic residues" evidence="9">
    <location>
        <begin position="845"/>
        <end position="862"/>
    </location>
</feature>
<keyword evidence="7" id="KW-0446">Lipid-binding</keyword>
<feature type="compositionally biased region" description="Pro residues" evidence="9">
    <location>
        <begin position="768"/>
        <end position="778"/>
    </location>
</feature>
<keyword evidence="5 10" id="KW-1133">Transmembrane helix</keyword>
<evidence type="ECO:0000256" key="8">
    <source>
        <dbReference type="ARBA" id="ARBA00023136"/>
    </source>
</evidence>
<feature type="compositionally biased region" description="Polar residues" evidence="9">
    <location>
        <begin position="486"/>
        <end position="495"/>
    </location>
</feature>
<evidence type="ECO:0000259" key="11">
    <source>
        <dbReference type="PROSITE" id="PS51847"/>
    </source>
</evidence>
<dbReference type="GO" id="GO:1990456">
    <property type="term" value="P:mitochondrion-endoplasmic reticulum membrane tethering"/>
    <property type="evidence" value="ECO:0007669"/>
    <property type="project" value="TreeGrafter"/>
</dbReference>
<feature type="compositionally biased region" description="Polar residues" evidence="9">
    <location>
        <begin position="661"/>
        <end position="676"/>
    </location>
</feature>
<evidence type="ECO:0000256" key="4">
    <source>
        <dbReference type="ARBA" id="ARBA00022824"/>
    </source>
</evidence>
<evidence type="ECO:0000256" key="5">
    <source>
        <dbReference type="ARBA" id="ARBA00022989"/>
    </source>
</evidence>
<gene>
    <name evidence="12" type="ORF">JMJ35_007267</name>
</gene>
<reference evidence="12" key="1">
    <citation type="submission" date="2023-03" db="EMBL/GenBank/DDBJ databases">
        <title>Complete genome of Cladonia borealis.</title>
        <authorList>
            <person name="Park H."/>
        </authorList>
    </citation>
    <scope>NUCLEOTIDE SEQUENCE</scope>
    <source>
        <strain evidence="12">ANT050790</strain>
    </source>
</reference>
<feature type="compositionally biased region" description="Basic and acidic residues" evidence="9">
    <location>
        <begin position="897"/>
        <end position="915"/>
    </location>
</feature>
<comment type="caution">
    <text evidence="12">The sequence shown here is derived from an EMBL/GenBank/DDBJ whole genome shotgun (WGS) entry which is preliminary data.</text>
</comment>
<dbReference type="InterPro" id="IPR031468">
    <property type="entry name" value="SMP_LBD"/>
</dbReference>
<dbReference type="Proteomes" id="UP001166286">
    <property type="component" value="Unassembled WGS sequence"/>
</dbReference>
<keyword evidence="13" id="KW-1185">Reference proteome</keyword>
<feature type="compositionally biased region" description="Low complexity" evidence="9">
    <location>
        <begin position="646"/>
        <end position="658"/>
    </location>
</feature>
<dbReference type="GO" id="GO:0015914">
    <property type="term" value="P:phospholipid transport"/>
    <property type="evidence" value="ECO:0007669"/>
    <property type="project" value="TreeGrafter"/>
</dbReference>
<feature type="compositionally biased region" description="Polar residues" evidence="9">
    <location>
        <begin position="540"/>
        <end position="567"/>
    </location>
</feature>
<evidence type="ECO:0000256" key="7">
    <source>
        <dbReference type="ARBA" id="ARBA00023121"/>
    </source>
</evidence>
<protein>
    <recommendedName>
        <fullName evidence="11">SMP-LTD domain-containing protein</fullName>
    </recommendedName>
</protein>
<keyword evidence="3 10" id="KW-0812">Transmembrane</keyword>
<dbReference type="GO" id="GO:0032865">
    <property type="term" value="C:ERMES complex"/>
    <property type="evidence" value="ECO:0007669"/>
    <property type="project" value="TreeGrafter"/>
</dbReference>
<accession>A0AA39QY56</accession>
<evidence type="ECO:0000313" key="12">
    <source>
        <dbReference type="EMBL" id="KAK0509873.1"/>
    </source>
</evidence>
<dbReference type="Pfam" id="PF15413">
    <property type="entry name" value="PH_11"/>
    <property type="match status" value="1"/>
</dbReference>
<comment type="subcellular location">
    <subcellularLocation>
        <location evidence="1">Endoplasmic reticulum membrane</location>
    </subcellularLocation>
</comment>
<feature type="transmembrane region" description="Helical" evidence="10">
    <location>
        <begin position="12"/>
        <end position="32"/>
    </location>
</feature>
<keyword evidence="8 10" id="KW-0472">Membrane</keyword>
<dbReference type="AlphaFoldDB" id="A0AA39QY56"/>
<feature type="compositionally biased region" description="Polar residues" evidence="9">
    <location>
        <begin position="692"/>
        <end position="714"/>
    </location>
</feature>